<dbReference type="Proteomes" id="UP000177507">
    <property type="component" value="Unassembled WGS sequence"/>
</dbReference>
<evidence type="ECO:0000313" key="3">
    <source>
        <dbReference type="Proteomes" id="UP000177507"/>
    </source>
</evidence>
<evidence type="ECO:0000256" key="1">
    <source>
        <dbReference type="SAM" id="MobiDB-lite"/>
    </source>
</evidence>
<proteinExistence type="predicted"/>
<comment type="caution">
    <text evidence="2">The sequence shown here is derived from an EMBL/GenBank/DDBJ whole genome shotgun (WGS) entry which is preliminary data.</text>
</comment>
<accession>A0A1F8EVB1</accession>
<feature type="region of interest" description="Disordered" evidence="1">
    <location>
        <begin position="1"/>
        <end position="55"/>
    </location>
</feature>
<gene>
    <name evidence="2" type="ORF">A2831_02005</name>
</gene>
<dbReference type="AlphaFoldDB" id="A0A1F8EVB1"/>
<feature type="compositionally biased region" description="Basic and acidic residues" evidence="1">
    <location>
        <begin position="1"/>
        <end position="38"/>
    </location>
</feature>
<organism evidence="2 3">
    <name type="scientific">Candidatus Yanofskybacteria bacterium RIFCSPHIGHO2_01_FULL_44_17</name>
    <dbReference type="NCBI Taxonomy" id="1802668"/>
    <lineage>
        <taxon>Bacteria</taxon>
        <taxon>Candidatus Yanofskyibacteriota</taxon>
    </lineage>
</organism>
<reference evidence="2 3" key="1">
    <citation type="journal article" date="2016" name="Nat. Commun.">
        <title>Thousands of microbial genomes shed light on interconnected biogeochemical processes in an aquifer system.</title>
        <authorList>
            <person name="Anantharaman K."/>
            <person name="Brown C.T."/>
            <person name="Hug L.A."/>
            <person name="Sharon I."/>
            <person name="Castelle C.J."/>
            <person name="Probst A.J."/>
            <person name="Thomas B.C."/>
            <person name="Singh A."/>
            <person name="Wilkins M.J."/>
            <person name="Karaoz U."/>
            <person name="Brodie E.L."/>
            <person name="Williams K.H."/>
            <person name="Hubbard S.S."/>
            <person name="Banfield J.F."/>
        </authorList>
    </citation>
    <scope>NUCLEOTIDE SEQUENCE [LARGE SCALE GENOMIC DNA]</scope>
</reference>
<evidence type="ECO:0000313" key="2">
    <source>
        <dbReference type="EMBL" id="OGN04792.1"/>
    </source>
</evidence>
<name>A0A1F8EVB1_9BACT</name>
<sequence length="454" mass="51095">MAKRVKPADKPGKKERRQEELLLTREERRAKGKEKAGTKEAAGVRTSIPDQGPKGFMYGEFEPSLNHKTERRPTVQTFPEFFLDALKSPNETSSISPQAEPESTIDEVVGEGELKFEFEEDAIEAEAIRKVLADEIATLLGKTQALFEGLLDSPEMAMAVAEFVFGDANADADLQLRLAEAFIADDQVAGLSDLFEEVGVQVYELQLIVGALNPEYELQRSVALGLIDEITHKRISAGVKLEAERIGLQRRLQEILAGEGQEIDPMMAGIIEEGVNAAETERRRRAELRGKVIHGLRRKKNEERGQRFLDPDKKSGYDDLIQLLMSNRGDFGAIRRELPEELRGLLYDEERKGPIRREIAELTRLAQKRWANIQARLSAGTSQPEQAVARTRPAMRVLLASIEEIKELNVKLNELDVVEPAKPDYRSSSRHEYVNRKAWERVPTAMTAAFQKSR</sequence>
<dbReference type="STRING" id="1802668.A2831_02005"/>
<dbReference type="EMBL" id="MGJI01000017">
    <property type="protein sequence ID" value="OGN04792.1"/>
    <property type="molecule type" value="Genomic_DNA"/>
</dbReference>
<protein>
    <submittedName>
        <fullName evidence="2">Uncharacterized protein</fullName>
    </submittedName>
</protein>